<feature type="transmembrane region" description="Helical" evidence="10">
    <location>
        <begin position="272"/>
        <end position="297"/>
    </location>
</feature>
<name>A0ABD1AJK8_CARAN</name>
<keyword evidence="4 10" id="KW-0812">Transmembrane</keyword>
<keyword evidence="2" id="KW-0813">Transport</keyword>
<evidence type="ECO:0000256" key="10">
    <source>
        <dbReference type="SAM" id="Phobius"/>
    </source>
</evidence>
<evidence type="ECO:0000259" key="11">
    <source>
        <dbReference type="Pfam" id="PF00999"/>
    </source>
</evidence>
<dbReference type="AlphaFoldDB" id="A0ABD1AJK8"/>
<feature type="transmembrane region" description="Helical" evidence="10">
    <location>
        <begin position="242"/>
        <end position="260"/>
    </location>
</feature>
<evidence type="ECO:0000256" key="3">
    <source>
        <dbReference type="ARBA" id="ARBA00022538"/>
    </source>
</evidence>
<keyword evidence="7" id="KW-0406">Ion transport</keyword>
<feature type="domain" description="Cation/H+ exchanger transmembrane" evidence="11">
    <location>
        <begin position="56"/>
        <end position="430"/>
    </location>
</feature>
<dbReference type="InterPro" id="IPR038770">
    <property type="entry name" value="Na+/solute_symporter_sf"/>
</dbReference>
<feature type="transmembrane region" description="Helical" evidence="10">
    <location>
        <begin position="200"/>
        <end position="222"/>
    </location>
</feature>
<dbReference type="GO" id="GO:0006813">
    <property type="term" value="P:potassium ion transport"/>
    <property type="evidence" value="ECO:0007669"/>
    <property type="project" value="UniProtKB-KW"/>
</dbReference>
<feature type="transmembrane region" description="Helical" evidence="10">
    <location>
        <begin position="34"/>
        <end position="53"/>
    </location>
</feature>
<evidence type="ECO:0000256" key="7">
    <source>
        <dbReference type="ARBA" id="ARBA00023065"/>
    </source>
</evidence>
<evidence type="ECO:0000256" key="9">
    <source>
        <dbReference type="ARBA" id="ARBA00038341"/>
    </source>
</evidence>
<feature type="transmembrane region" description="Helical" evidence="10">
    <location>
        <begin position="350"/>
        <end position="373"/>
    </location>
</feature>
<keyword evidence="6 10" id="KW-1133">Transmembrane helix</keyword>
<sequence length="786" mass="86928">MNNSVRNGTEEYVCEVWLGSSSGGLFRGDDPLKYSTPLLLLLISIVSSLSSFFQALLRPLANVDIVTQILAGIFLGPSVLGKNVDIVNKLFNTRSFFIIESLEAISFMFISYISTAQVDMGVIKRGGKLAIVNGLSLFLVPYAVGSMASTIITINIRGSVAKTKPRQLHDLLTNQASVYFQVAYSVLSNLKMQNSEPGRLALSSIMVANCFGWGFFLVLNTFDGLFKHKYAKSTFLPTVTKVLLIVGIVVVCGPIFKWIVKKTPEEKKLKGSHLCIICVMLCTITFLTETVGFPYIVGSVALGLVTPKTAPLATALTDKIGSFCWAVLMPCYVIGIGNKVDFSSFKRRDVITLELLLFTINVAKFAAIVLPSLYFKVPLSHAIIVGFIVCIQGIYDVQIFKHLLNYKNISQDAFGIMVVFAIVHSTIFTAIVQNLYGWAHRKHIINRRQTVQHYEPNNPLKILSCFYHCEIVPSILTILELSSGPSNASSLSIVSVKLEELENHNVPLLIQHQPGHNDDSSVSSNRRDQILKAFKNFENAHVLQENVSVECFTAVAPSKTMHEDVCTLAFDKETNLIIVGIDEGTAAERRLRRNVLNSSPCSVAVLLDKGHVPDFKNMGTTIKNHSMKINICSIFLGGADDRETLAFAARMANHPCVNLNILKLVDGEKVSQLNNVIERRLDFKAIEKFRKDTLNKHNVCLRELKIKQASELVNLLREEGNSCDLVMVGIRHEESFQVLQGLSVWSENEELGEIGDLLVSRDLKLTASVLAIQQQLSSVVEDASIV</sequence>
<proteinExistence type="inferred from homology"/>
<feature type="transmembrane region" description="Helical" evidence="10">
    <location>
        <begin position="65"/>
        <end position="84"/>
    </location>
</feature>
<dbReference type="Proteomes" id="UP001558713">
    <property type="component" value="Unassembled WGS sequence"/>
</dbReference>
<comment type="subcellular location">
    <subcellularLocation>
        <location evidence="1">Membrane</location>
        <topology evidence="1">Multi-pass membrane protein</topology>
    </subcellularLocation>
</comment>
<keyword evidence="3" id="KW-0633">Potassium transport</keyword>
<dbReference type="Gene3D" id="1.20.1530.20">
    <property type="match status" value="1"/>
</dbReference>
<protein>
    <submittedName>
        <fullName evidence="13">Cation/H(+) antiporter 26</fullName>
    </submittedName>
</protein>
<accession>A0ABD1AJK8</accession>
<organism evidence="13 14">
    <name type="scientific">Cardamine amara subsp. amara</name>
    <dbReference type="NCBI Taxonomy" id="228776"/>
    <lineage>
        <taxon>Eukaryota</taxon>
        <taxon>Viridiplantae</taxon>
        <taxon>Streptophyta</taxon>
        <taxon>Embryophyta</taxon>
        <taxon>Tracheophyta</taxon>
        <taxon>Spermatophyta</taxon>
        <taxon>Magnoliopsida</taxon>
        <taxon>eudicotyledons</taxon>
        <taxon>Gunneridae</taxon>
        <taxon>Pentapetalae</taxon>
        <taxon>rosids</taxon>
        <taxon>malvids</taxon>
        <taxon>Brassicales</taxon>
        <taxon>Brassicaceae</taxon>
        <taxon>Cardamineae</taxon>
        <taxon>Cardamine</taxon>
    </lineage>
</organism>
<evidence type="ECO:0000256" key="5">
    <source>
        <dbReference type="ARBA" id="ARBA00022958"/>
    </source>
</evidence>
<gene>
    <name evidence="13" type="ORF">V5N11_002238</name>
</gene>
<comment type="similarity">
    <text evidence="9">Belongs to the monovalent cation:proton antiporter 2 (CPA2) transporter (TC 2.A.37) family. CHX (TC 2.A.37.4) subfamily.</text>
</comment>
<dbReference type="InterPro" id="IPR057290">
    <property type="entry name" value="CHX17_C"/>
</dbReference>
<evidence type="ECO:0000256" key="8">
    <source>
        <dbReference type="ARBA" id="ARBA00023136"/>
    </source>
</evidence>
<dbReference type="InterPro" id="IPR050794">
    <property type="entry name" value="CPA2_transporter"/>
</dbReference>
<dbReference type="InterPro" id="IPR006153">
    <property type="entry name" value="Cation/H_exchanger_TM"/>
</dbReference>
<feature type="domain" description="Cation/H(+) antiporter C-terminal" evidence="12">
    <location>
        <begin position="631"/>
        <end position="775"/>
    </location>
</feature>
<evidence type="ECO:0000259" key="12">
    <source>
        <dbReference type="Pfam" id="PF23259"/>
    </source>
</evidence>
<evidence type="ECO:0000256" key="2">
    <source>
        <dbReference type="ARBA" id="ARBA00022448"/>
    </source>
</evidence>
<feature type="transmembrane region" description="Helical" evidence="10">
    <location>
        <begin position="135"/>
        <end position="156"/>
    </location>
</feature>
<dbReference type="GO" id="GO:0016020">
    <property type="term" value="C:membrane"/>
    <property type="evidence" value="ECO:0007669"/>
    <property type="project" value="UniProtKB-SubCell"/>
</dbReference>
<keyword evidence="5" id="KW-0630">Potassium</keyword>
<reference evidence="13 14" key="1">
    <citation type="submission" date="2024-04" db="EMBL/GenBank/DDBJ databases">
        <title>Genome assembly C_amara_ONT_v2.</title>
        <authorList>
            <person name="Yant L."/>
            <person name="Moore C."/>
            <person name="Slenker M."/>
        </authorList>
    </citation>
    <scope>NUCLEOTIDE SEQUENCE [LARGE SCALE GENOMIC DNA]</scope>
    <source>
        <tissue evidence="13">Leaf</tissue>
    </source>
</reference>
<dbReference type="PANTHER" id="PTHR32468">
    <property type="entry name" value="CATION/H + ANTIPORTER"/>
    <property type="match status" value="1"/>
</dbReference>
<comment type="caution">
    <text evidence="13">The sequence shown here is derived from an EMBL/GenBank/DDBJ whole genome shotgun (WGS) entry which is preliminary data.</text>
</comment>
<keyword evidence="8 10" id="KW-0472">Membrane</keyword>
<dbReference type="Pfam" id="PF23259">
    <property type="entry name" value="CHX17_C"/>
    <property type="match status" value="1"/>
</dbReference>
<evidence type="ECO:0000313" key="14">
    <source>
        <dbReference type="Proteomes" id="UP001558713"/>
    </source>
</evidence>
<keyword evidence="14" id="KW-1185">Reference proteome</keyword>
<dbReference type="EMBL" id="JBANAX010000496">
    <property type="protein sequence ID" value="KAL1206794.1"/>
    <property type="molecule type" value="Genomic_DNA"/>
</dbReference>
<feature type="transmembrane region" description="Helical" evidence="10">
    <location>
        <begin position="96"/>
        <end position="115"/>
    </location>
</feature>
<feature type="transmembrane region" description="Helical" evidence="10">
    <location>
        <begin position="379"/>
        <end position="395"/>
    </location>
</feature>
<feature type="transmembrane region" description="Helical" evidence="10">
    <location>
        <begin position="320"/>
        <end position="338"/>
    </location>
</feature>
<evidence type="ECO:0000256" key="6">
    <source>
        <dbReference type="ARBA" id="ARBA00022989"/>
    </source>
</evidence>
<evidence type="ECO:0000256" key="1">
    <source>
        <dbReference type="ARBA" id="ARBA00004141"/>
    </source>
</evidence>
<dbReference type="Pfam" id="PF00999">
    <property type="entry name" value="Na_H_Exchanger"/>
    <property type="match status" value="1"/>
</dbReference>
<feature type="transmembrane region" description="Helical" evidence="10">
    <location>
        <begin position="416"/>
        <end position="439"/>
    </location>
</feature>
<evidence type="ECO:0000256" key="4">
    <source>
        <dbReference type="ARBA" id="ARBA00022692"/>
    </source>
</evidence>
<dbReference type="PANTHER" id="PTHR32468:SF96">
    <property type="entry name" value="CATION_H(+) ANTIPORTER 26-RELATED"/>
    <property type="match status" value="1"/>
</dbReference>
<evidence type="ECO:0000313" key="13">
    <source>
        <dbReference type="EMBL" id="KAL1206794.1"/>
    </source>
</evidence>